<dbReference type="SUPFAM" id="SSF51306">
    <property type="entry name" value="LexA/Signal peptidase"/>
    <property type="match status" value="1"/>
</dbReference>
<evidence type="ECO:0000256" key="3">
    <source>
        <dbReference type="ARBA" id="ARBA00023163"/>
    </source>
</evidence>
<dbReference type="EMBL" id="JACIDT010000055">
    <property type="protein sequence ID" value="MBB3928957.1"/>
    <property type="molecule type" value="Genomic_DNA"/>
</dbReference>
<feature type="domain" description="Peptidase S24/S26A/S26B/S26C" evidence="4">
    <location>
        <begin position="94"/>
        <end position="207"/>
    </location>
</feature>
<dbReference type="InterPro" id="IPR036286">
    <property type="entry name" value="LexA/Signal_pep-like_sf"/>
</dbReference>
<dbReference type="PANTHER" id="PTHR40661:SF3">
    <property type="entry name" value="FELS-1 PROPHAGE TRANSCRIPTIONAL REGULATOR"/>
    <property type="match status" value="1"/>
</dbReference>
<organism evidence="5 6">
    <name type="scientific">Sphingobium jiangsuense</name>
    <dbReference type="NCBI Taxonomy" id="870476"/>
    <lineage>
        <taxon>Bacteria</taxon>
        <taxon>Pseudomonadati</taxon>
        <taxon>Pseudomonadota</taxon>
        <taxon>Alphaproteobacteria</taxon>
        <taxon>Sphingomonadales</taxon>
        <taxon>Sphingomonadaceae</taxon>
        <taxon>Sphingobium</taxon>
    </lineage>
</organism>
<dbReference type="RefSeq" id="WP_188074077.1">
    <property type="nucleotide sequence ID" value="NZ_BSPS01000192.1"/>
</dbReference>
<evidence type="ECO:0000313" key="6">
    <source>
        <dbReference type="Proteomes" id="UP000571950"/>
    </source>
</evidence>
<evidence type="ECO:0000256" key="1">
    <source>
        <dbReference type="ARBA" id="ARBA00023015"/>
    </source>
</evidence>
<keyword evidence="2" id="KW-0238">DNA-binding</keyword>
<keyword evidence="1" id="KW-0805">Transcription regulation</keyword>
<protein>
    <submittedName>
        <fullName evidence="5">SOS-response transcriptional repressor LexA</fullName>
    </submittedName>
</protein>
<dbReference type="CDD" id="cd06529">
    <property type="entry name" value="S24_LexA-like"/>
    <property type="match status" value="1"/>
</dbReference>
<keyword evidence="6" id="KW-1185">Reference proteome</keyword>
<evidence type="ECO:0000256" key="2">
    <source>
        <dbReference type="ARBA" id="ARBA00023125"/>
    </source>
</evidence>
<name>A0A7W6BSF6_9SPHN</name>
<gene>
    <name evidence="5" type="ORF">GGR43_004708</name>
</gene>
<sequence>MNVIDWRLRISQGRPMIGDQEIREELIRWLDQGRVQPSQIAELLNIPRSRVTEMRNRKRRVQQQEMPILVEFLKMGEAAAVLPEGAIPVTGIPHLGEVPAGPWREAIKSSSRYIPAPQPGMPDSAYALTVTGNSMDKVVRDGAMIIIDPEDRDLFDRWFYVIRNGDGEVTFKQYRENPARLVPCSNDPAHQVIPVASREYEVIGRVILITMSPDQAALD</sequence>
<dbReference type="Pfam" id="PF00717">
    <property type="entry name" value="Peptidase_S24"/>
    <property type="match status" value="1"/>
</dbReference>
<dbReference type="Gene3D" id="2.10.109.10">
    <property type="entry name" value="Umud Fragment, subunit A"/>
    <property type="match status" value="1"/>
</dbReference>
<dbReference type="Proteomes" id="UP000571950">
    <property type="component" value="Unassembled WGS sequence"/>
</dbReference>
<evidence type="ECO:0000259" key="4">
    <source>
        <dbReference type="Pfam" id="PF00717"/>
    </source>
</evidence>
<dbReference type="GO" id="GO:0003677">
    <property type="term" value="F:DNA binding"/>
    <property type="evidence" value="ECO:0007669"/>
    <property type="project" value="UniProtKB-KW"/>
</dbReference>
<reference evidence="5 6" key="1">
    <citation type="submission" date="2020-08" db="EMBL/GenBank/DDBJ databases">
        <title>Genomic Encyclopedia of Type Strains, Phase IV (KMG-IV): sequencing the most valuable type-strain genomes for metagenomic binning, comparative biology and taxonomic classification.</title>
        <authorList>
            <person name="Goeker M."/>
        </authorList>
    </citation>
    <scope>NUCLEOTIDE SEQUENCE [LARGE SCALE GENOMIC DNA]</scope>
    <source>
        <strain evidence="5 6">DSM 26189</strain>
    </source>
</reference>
<dbReference type="InterPro" id="IPR015927">
    <property type="entry name" value="Peptidase_S24_S26A/B/C"/>
</dbReference>
<evidence type="ECO:0000313" key="5">
    <source>
        <dbReference type="EMBL" id="MBB3928957.1"/>
    </source>
</evidence>
<proteinExistence type="predicted"/>
<keyword evidence="3" id="KW-0804">Transcription</keyword>
<comment type="caution">
    <text evidence="5">The sequence shown here is derived from an EMBL/GenBank/DDBJ whole genome shotgun (WGS) entry which is preliminary data.</text>
</comment>
<accession>A0A7W6BSF6</accession>
<dbReference type="InterPro" id="IPR039418">
    <property type="entry name" value="LexA-like"/>
</dbReference>
<dbReference type="AlphaFoldDB" id="A0A7W6BSF6"/>
<dbReference type="PANTHER" id="PTHR40661">
    <property type="match status" value="1"/>
</dbReference>